<feature type="signal peptide" evidence="12">
    <location>
        <begin position="1"/>
        <end position="22"/>
    </location>
</feature>
<proteinExistence type="inferred from homology"/>
<dbReference type="InterPro" id="IPR000531">
    <property type="entry name" value="Beta-barrel_TonB"/>
</dbReference>
<evidence type="ECO:0000259" key="13">
    <source>
        <dbReference type="Pfam" id="PF00593"/>
    </source>
</evidence>
<dbReference type="Pfam" id="PF00593">
    <property type="entry name" value="TonB_dep_Rec_b-barrel"/>
    <property type="match status" value="1"/>
</dbReference>
<evidence type="ECO:0000313" key="16">
    <source>
        <dbReference type="Proteomes" id="UP000070560"/>
    </source>
</evidence>
<evidence type="ECO:0000256" key="8">
    <source>
        <dbReference type="ARBA" id="ARBA00023170"/>
    </source>
</evidence>
<feature type="domain" description="TonB-dependent receptor plug" evidence="14">
    <location>
        <begin position="43"/>
        <end position="154"/>
    </location>
</feature>
<evidence type="ECO:0000256" key="1">
    <source>
        <dbReference type="ARBA" id="ARBA00004571"/>
    </source>
</evidence>
<dbReference type="OrthoDB" id="5389752at2"/>
<comment type="similarity">
    <text evidence="10 11">Belongs to the TonB-dependent receptor family.</text>
</comment>
<dbReference type="InterPro" id="IPR012910">
    <property type="entry name" value="Plug_dom"/>
</dbReference>
<keyword evidence="4 10" id="KW-0812">Transmembrane</keyword>
<keyword evidence="6 11" id="KW-0798">TonB box</keyword>
<dbReference type="SUPFAM" id="SSF56935">
    <property type="entry name" value="Porins"/>
    <property type="match status" value="1"/>
</dbReference>
<evidence type="ECO:0000259" key="14">
    <source>
        <dbReference type="Pfam" id="PF07715"/>
    </source>
</evidence>
<comment type="subcellular location">
    <subcellularLocation>
        <location evidence="1 10">Cell outer membrane</location>
        <topology evidence="1 10">Multi-pass membrane protein</topology>
    </subcellularLocation>
</comment>
<evidence type="ECO:0000256" key="12">
    <source>
        <dbReference type="SAM" id="SignalP"/>
    </source>
</evidence>
<protein>
    <submittedName>
        <fullName evidence="15">TonB-denpendent receptor</fullName>
    </submittedName>
</protein>
<dbReference type="Gene3D" id="2.170.130.10">
    <property type="entry name" value="TonB-dependent receptor, plug domain"/>
    <property type="match status" value="1"/>
</dbReference>
<dbReference type="InterPro" id="IPR039426">
    <property type="entry name" value="TonB-dep_rcpt-like"/>
</dbReference>
<keyword evidence="3 10" id="KW-1134">Transmembrane beta strand</keyword>
<dbReference type="CDD" id="cd01347">
    <property type="entry name" value="ligand_gated_channel"/>
    <property type="match status" value="1"/>
</dbReference>
<evidence type="ECO:0000256" key="7">
    <source>
        <dbReference type="ARBA" id="ARBA00023136"/>
    </source>
</evidence>
<dbReference type="InterPro" id="IPR037066">
    <property type="entry name" value="Plug_dom_sf"/>
</dbReference>
<reference evidence="15 16" key="1">
    <citation type="submission" date="2015-10" db="EMBL/GenBank/DDBJ databases">
        <title>Candidatus Desulfofervidus auxilii, a hydrogenotrophic sulfate-reducing bacterium involved in the thermophilic anaerobic oxidation of methane.</title>
        <authorList>
            <person name="Krukenberg V."/>
            <person name="Richter M."/>
            <person name="Wegener G."/>
        </authorList>
    </citation>
    <scope>NUCLEOTIDE SEQUENCE [LARGE SCALE GENOMIC DNA]</scope>
    <source>
        <strain evidence="15 16">HS1</strain>
    </source>
</reference>
<feature type="domain" description="TonB-dependent receptor-like beta-barrel" evidence="13">
    <location>
        <begin position="240"/>
        <end position="589"/>
    </location>
</feature>
<keyword evidence="7 10" id="KW-0472">Membrane</keyword>
<keyword evidence="9 10" id="KW-0998">Cell outer membrane</keyword>
<evidence type="ECO:0000313" key="15">
    <source>
        <dbReference type="EMBL" id="AMM41130.1"/>
    </source>
</evidence>
<evidence type="ECO:0000256" key="3">
    <source>
        <dbReference type="ARBA" id="ARBA00022452"/>
    </source>
</evidence>
<dbReference type="InterPro" id="IPR036942">
    <property type="entry name" value="Beta-barrel_TonB_sf"/>
</dbReference>
<dbReference type="PANTHER" id="PTHR30069:SF29">
    <property type="entry name" value="HEMOGLOBIN AND HEMOGLOBIN-HAPTOGLOBIN-BINDING PROTEIN 1-RELATED"/>
    <property type="match status" value="1"/>
</dbReference>
<feature type="chain" id="PRO_5031387235" evidence="12">
    <location>
        <begin position="23"/>
        <end position="615"/>
    </location>
</feature>
<dbReference type="Gene3D" id="2.40.170.20">
    <property type="entry name" value="TonB-dependent receptor, beta-barrel domain"/>
    <property type="match status" value="1"/>
</dbReference>
<dbReference type="RefSeq" id="WP_066062671.1">
    <property type="nucleotide sequence ID" value="NZ_CP013015.1"/>
</dbReference>
<evidence type="ECO:0000256" key="10">
    <source>
        <dbReference type="PROSITE-ProRule" id="PRU01360"/>
    </source>
</evidence>
<evidence type="ECO:0000256" key="11">
    <source>
        <dbReference type="RuleBase" id="RU003357"/>
    </source>
</evidence>
<dbReference type="GO" id="GO:0044718">
    <property type="term" value="P:siderophore transmembrane transport"/>
    <property type="evidence" value="ECO:0007669"/>
    <property type="project" value="TreeGrafter"/>
</dbReference>
<dbReference type="AlphaFoldDB" id="A0A7U4QKQ2"/>
<dbReference type="GO" id="GO:0009279">
    <property type="term" value="C:cell outer membrane"/>
    <property type="evidence" value="ECO:0007669"/>
    <property type="project" value="UniProtKB-SubCell"/>
</dbReference>
<organism evidence="15 16">
    <name type="scientific">Desulfofervidus auxilii</name>
    <dbReference type="NCBI Taxonomy" id="1621989"/>
    <lineage>
        <taxon>Bacteria</taxon>
        <taxon>Pseudomonadati</taxon>
        <taxon>Thermodesulfobacteriota</taxon>
        <taxon>Candidatus Desulfofervidia</taxon>
        <taxon>Candidatus Desulfofervidales</taxon>
        <taxon>Candidatus Desulfofervidaceae</taxon>
        <taxon>Candidatus Desulfofervidus</taxon>
    </lineage>
</organism>
<dbReference type="PANTHER" id="PTHR30069">
    <property type="entry name" value="TONB-DEPENDENT OUTER MEMBRANE RECEPTOR"/>
    <property type="match status" value="1"/>
</dbReference>
<keyword evidence="8 15" id="KW-0675">Receptor</keyword>
<evidence type="ECO:0000256" key="6">
    <source>
        <dbReference type="ARBA" id="ARBA00023077"/>
    </source>
</evidence>
<keyword evidence="16" id="KW-1185">Reference proteome</keyword>
<dbReference type="Proteomes" id="UP000070560">
    <property type="component" value="Chromosome"/>
</dbReference>
<dbReference type="KEGG" id="daw:HS1_001326"/>
<accession>A0A7U4QKQ2</accession>
<name>A0A7U4QKQ2_DESA2</name>
<dbReference type="GO" id="GO:0015344">
    <property type="term" value="F:siderophore uptake transmembrane transporter activity"/>
    <property type="evidence" value="ECO:0007669"/>
    <property type="project" value="TreeGrafter"/>
</dbReference>
<sequence length="615" mass="69400">MKQKFMLWFMVLWCFLGFSAFAQEEPVKIKEIVVTASRVEEPASEVASATTVLTSKELKEKGIINVVDALREVPGVQIVQTGAFGGLTTPFVRGGGNGQALVMIDGVPVWDPAAPAVGDLAAFLPHLPIEQIDRIEIVRGPQSVLYGPTAMTGVINIITKKGKGKPKIRVFSEGGSYSSFREGAEFLGETKHLKYNLNYMRLDSSGISKATGFPERDGQRFHNFSGNVEGKIGKIKIGTSVNYNSAAKDLDGWDFATSTTTDALGYKEESDLVSVKSYFEHEILPSWRQKLVFSYTNTDRDYTKPYEGHYDGRLYYISWQNNLEFEPFTFITGVDYQRETAAEGSGIEGKNFDHISWFGEGILRWKGLYFSSGIRYYHHETAGDKVTCRIASAYIFPTKTKIHASYGTGFRAPSLYQIHAEFYGMKIGNPDLKPEKSEGYDVGVTQGFFDGKIEADITYFSNWFDNLIIYDLEEWKYQNVATAHTEGIEFTLNTRPVSWLRLSANYTWLNAIDTTNNTWLPRRPMHKGSGTIVFLFKDKADFGLTGTYFGKRFNSQNNKDSLGGYFTVNLSARYYPTSYLTLNLRFQNLFDREYEEVKGYNGLPFMAFLGAELKW</sequence>
<keyword evidence="5 12" id="KW-0732">Signal</keyword>
<dbReference type="Pfam" id="PF07715">
    <property type="entry name" value="Plug"/>
    <property type="match status" value="1"/>
</dbReference>
<keyword evidence="2 10" id="KW-0813">Transport</keyword>
<evidence type="ECO:0000256" key="9">
    <source>
        <dbReference type="ARBA" id="ARBA00023237"/>
    </source>
</evidence>
<evidence type="ECO:0000256" key="5">
    <source>
        <dbReference type="ARBA" id="ARBA00022729"/>
    </source>
</evidence>
<evidence type="ECO:0000256" key="2">
    <source>
        <dbReference type="ARBA" id="ARBA00022448"/>
    </source>
</evidence>
<evidence type="ECO:0000256" key="4">
    <source>
        <dbReference type="ARBA" id="ARBA00022692"/>
    </source>
</evidence>
<dbReference type="EMBL" id="CP013015">
    <property type="protein sequence ID" value="AMM41130.1"/>
    <property type="molecule type" value="Genomic_DNA"/>
</dbReference>
<dbReference type="PROSITE" id="PS52016">
    <property type="entry name" value="TONB_DEPENDENT_REC_3"/>
    <property type="match status" value="1"/>
</dbReference>
<gene>
    <name evidence="15" type="ORF">HS1_001326</name>
</gene>